<dbReference type="CDD" id="cd04859">
    <property type="entry name" value="Prim_Pol"/>
    <property type="match status" value="1"/>
</dbReference>
<accession>A0ABS9YX04</accession>
<evidence type="ECO:0000313" key="2">
    <source>
        <dbReference type="EMBL" id="MCI4675288.1"/>
    </source>
</evidence>
<dbReference type="SMART" id="SM00943">
    <property type="entry name" value="Prim-Pol"/>
    <property type="match status" value="1"/>
</dbReference>
<keyword evidence="3" id="KW-1185">Reference proteome</keyword>
<reference evidence="2" key="1">
    <citation type="journal article" date="2022" name="ISME J.">
        <title>Identification of active gaseous-alkane degraders at natural gas seeps.</title>
        <authorList>
            <person name="Farhan Ul Haque M."/>
            <person name="Hernandez M."/>
            <person name="Crombie A.T."/>
            <person name="Murrell J.C."/>
        </authorList>
    </citation>
    <scope>NUCLEOTIDE SEQUENCE</scope>
    <source>
        <strain evidence="2">ANDR5</strain>
    </source>
</reference>
<dbReference type="EMBL" id="JAIVFL010000001">
    <property type="protein sequence ID" value="MCI4675288.1"/>
    <property type="molecule type" value="Genomic_DNA"/>
</dbReference>
<dbReference type="InterPro" id="IPR015330">
    <property type="entry name" value="DNA_primase/pol_bifunc_N"/>
</dbReference>
<organism evidence="2 3">
    <name type="scientific">Candidatus Mycolicibacterium alkanivorans</name>
    <dbReference type="NCBI Taxonomy" id="2954114"/>
    <lineage>
        <taxon>Bacteria</taxon>
        <taxon>Bacillati</taxon>
        <taxon>Actinomycetota</taxon>
        <taxon>Actinomycetes</taxon>
        <taxon>Mycobacteriales</taxon>
        <taxon>Mycobacteriaceae</taxon>
        <taxon>Mycolicibacterium</taxon>
    </lineage>
</organism>
<feature type="domain" description="DNA primase/polymerase bifunctional N-terminal" evidence="1">
    <location>
        <begin position="30"/>
        <end position="190"/>
    </location>
</feature>
<dbReference type="Proteomes" id="UP001139068">
    <property type="component" value="Unassembled WGS sequence"/>
</dbReference>
<name>A0ABS9YX04_9MYCO</name>
<proteinExistence type="predicted"/>
<sequence>MTADDLHAEAIAIRSLGATVLDSTDIGAYAIEYAIAGWRVHPLRGSDGKRPVLADWTNRATSDVNQVTAWWGGRYRGYNIGAPLPDPVMVLDVETTEGHGVDGVGALEHLEADNTPIGHTLTTITGSGGLHIWLRRPPGRLTATRLPGGVELRASSVMQCVLPPSVNPRTRRAYRWSDPHAPVAAPPRWLIDLLRPEKQPRPATPPRPRMRHDPLGGFFTGSIADQYSSATSWQDILAPHGWTCLDPDPDADGARWRHPTATSPWSATIQHGCLFVYSPNTPFDVTEPGNPKGYTRFRAHAILNHGGDMSKAAKSLQETQQW</sequence>
<comment type="caution">
    <text evidence="2">The sequence shown here is derived from an EMBL/GenBank/DDBJ whole genome shotgun (WGS) entry which is preliminary data.</text>
</comment>
<protein>
    <submittedName>
        <fullName evidence="2">Bifunctional DNA primase/polymerase</fullName>
    </submittedName>
</protein>
<gene>
    <name evidence="2" type="ORF">K9U37_10490</name>
</gene>
<dbReference type="SUPFAM" id="SSF56747">
    <property type="entry name" value="Prim-pol domain"/>
    <property type="match status" value="1"/>
</dbReference>
<dbReference type="Pfam" id="PF09250">
    <property type="entry name" value="Prim-Pol"/>
    <property type="match status" value="1"/>
</dbReference>
<evidence type="ECO:0000313" key="3">
    <source>
        <dbReference type="Proteomes" id="UP001139068"/>
    </source>
</evidence>
<dbReference type="RefSeq" id="WP_243071628.1">
    <property type="nucleotide sequence ID" value="NZ_JAIVFL010000001.1"/>
</dbReference>
<evidence type="ECO:0000259" key="1">
    <source>
        <dbReference type="SMART" id="SM00943"/>
    </source>
</evidence>